<dbReference type="InterPro" id="IPR012677">
    <property type="entry name" value="Nucleotide-bd_a/b_plait_sf"/>
</dbReference>
<dbReference type="GO" id="GO:0003723">
    <property type="term" value="F:RNA binding"/>
    <property type="evidence" value="ECO:0007669"/>
    <property type="project" value="UniProtKB-UniRule"/>
</dbReference>
<evidence type="ECO:0000313" key="5">
    <source>
        <dbReference type="Proteomes" id="UP000000763"/>
    </source>
</evidence>
<dbReference type="Pfam" id="PF00076">
    <property type="entry name" value="RRM_1"/>
    <property type="match status" value="1"/>
</dbReference>
<dbReference type="InterPro" id="IPR000504">
    <property type="entry name" value="RRM_dom"/>
</dbReference>
<feature type="domain" description="RRM" evidence="3">
    <location>
        <begin position="57"/>
        <end position="125"/>
    </location>
</feature>
<dbReference type="SUPFAM" id="SSF54928">
    <property type="entry name" value="RNA-binding domain, RBD"/>
    <property type="match status" value="1"/>
</dbReference>
<organism evidence="4 5">
    <name type="scientific">Oryza sativa subsp. japonica</name>
    <name type="common">Rice</name>
    <dbReference type="NCBI Taxonomy" id="39947"/>
    <lineage>
        <taxon>Eukaryota</taxon>
        <taxon>Viridiplantae</taxon>
        <taxon>Streptophyta</taxon>
        <taxon>Embryophyta</taxon>
        <taxon>Tracheophyta</taxon>
        <taxon>Spermatophyta</taxon>
        <taxon>Magnoliopsida</taxon>
        <taxon>Liliopsida</taxon>
        <taxon>Poales</taxon>
        <taxon>Poaceae</taxon>
        <taxon>BOP clade</taxon>
        <taxon>Oryzoideae</taxon>
        <taxon>Oryzeae</taxon>
        <taxon>Oryzinae</taxon>
        <taxon>Oryza</taxon>
        <taxon>Oryza sativa</taxon>
    </lineage>
</organism>
<reference evidence="5" key="2">
    <citation type="journal article" date="2008" name="Nucleic Acids Res.">
        <title>The rice annotation project database (RAP-DB): 2008 update.</title>
        <authorList>
            <consortium name="The rice annotation project (RAP)"/>
        </authorList>
    </citation>
    <scope>GENOME REANNOTATION</scope>
    <source>
        <strain evidence="5">cv. Nipponbare</strain>
    </source>
</reference>
<dbReference type="InterPro" id="IPR035979">
    <property type="entry name" value="RBD_domain_sf"/>
</dbReference>
<name>Q8LLX3_ORYSJ</name>
<reference evidence="5" key="1">
    <citation type="journal article" date="2005" name="Nature">
        <title>The map-based sequence of the rice genome.</title>
        <authorList>
            <consortium name="International rice genome sequencing project (IRGSP)"/>
            <person name="Matsumoto T."/>
            <person name="Wu J."/>
            <person name="Kanamori H."/>
            <person name="Katayose Y."/>
            <person name="Fujisawa M."/>
            <person name="Namiki N."/>
            <person name="Mizuno H."/>
            <person name="Yamamoto K."/>
            <person name="Antonio B.A."/>
            <person name="Baba T."/>
            <person name="Sakata K."/>
            <person name="Nagamura Y."/>
            <person name="Aoki H."/>
            <person name="Arikawa K."/>
            <person name="Arita K."/>
            <person name="Bito T."/>
            <person name="Chiden Y."/>
            <person name="Fujitsuka N."/>
            <person name="Fukunaka R."/>
            <person name="Hamada M."/>
            <person name="Harada C."/>
            <person name="Hayashi A."/>
            <person name="Hijishita S."/>
            <person name="Honda M."/>
            <person name="Hosokawa S."/>
            <person name="Ichikawa Y."/>
            <person name="Idonuma A."/>
            <person name="Iijima M."/>
            <person name="Ikeda M."/>
            <person name="Ikeno M."/>
            <person name="Ito K."/>
            <person name="Ito S."/>
            <person name="Ito T."/>
            <person name="Ito Y."/>
            <person name="Ito Y."/>
            <person name="Iwabuchi A."/>
            <person name="Kamiya K."/>
            <person name="Karasawa W."/>
            <person name="Kurita K."/>
            <person name="Katagiri S."/>
            <person name="Kikuta A."/>
            <person name="Kobayashi H."/>
            <person name="Kobayashi N."/>
            <person name="Machita K."/>
            <person name="Maehara T."/>
            <person name="Masukawa M."/>
            <person name="Mizubayashi T."/>
            <person name="Mukai Y."/>
            <person name="Nagasaki H."/>
            <person name="Nagata Y."/>
            <person name="Naito S."/>
            <person name="Nakashima M."/>
            <person name="Nakama Y."/>
            <person name="Nakamichi Y."/>
            <person name="Nakamura M."/>
            <person name="Meguro A."/>
            <person name="Negishi M."/>
            <person name="Ohta I."/>
            <person name="Ohta T."/>
            <person name="Okamoto M."/>
            <person name="Ono N."/>
            <person name="Saji S."/>
            <person name="Sakaguchi M."/>
            <person name="Sakai K."/>
            <person name="Shibata M."/>
            <person name="Shimokawa T."/>
            <person name="Song J."/>
            <person name="Takazaki Y."/>
            <person name="Terasawa K."/>
            <person name="Tsugane M."/>
            <person name="Tsuji K."/>
            <person name="Ueda S."/>
            <person name="Waki K."/>
            <person name="Yamagata H."/>
            <person name="Yamamoto M."/>
            <person name="Yamamoto S."/>
            <person name="Yamane H."/>
            <person name="Yoshiki S."/>
            <person name="Yoshihara R."/>
            <person name="Yukawa K."/>
            <person name="Zhong H."/>
            <person name="Yano M."/>
            <person name="Yuan Q."/>
            <person name="Ouyang S."/>
            <person name="Liu J."/>
            <person name="Jones K.M."/>
            <person name="Gansberger K."/>
            <person name="Moffat K."/>
            <person name="Hill J."/>
            <person name="Bera J."/>
            <person name="Fadrosh D."/>
            <person name="Jin S."/>
            <person name="Johri S."/>
            <person name="Kim M."/>
            <person name="Overton L."/>
            <person name="Reardon M."/>
            <person name="Tsitrin T."/>
            <person name="Vuong H."/>
            <person name="Weaver B."/>
            <person name="Ciecko A."/>
            <person name="Tallon L."/>
            <person name="Jackson J."/>
            <person name="Pai G."/>
            <person name="Aken S.V."/>
            <person name="Utterback T."/>
            <person name="Reidmuller S."/>
            <person name="Feldblyum T."/>
            <person name="Hsiao J."/>
            <person name="Zismann V."/>
            <person name="Iobst S."/>
            <person name="de Vazeille A.R."/>
            <person name="Buell C.R."/>
            <person name="Ying K."/>
            <person name="Li Y."/>
            <person name="Lu T."/>
            <person name="Huang Y."/>
            <person name="Zhao Q."/>
            <person name="Feng Q."/>
            <person name="Zhang L."/>
            <person name="Zhu J."/>
            <person name="Weng Q."/>
            <person name="Mu J."/>
            <person name="Lu Y."/>
            <person name="Fan D."/>
            <person name="Liu Y."/>
            <person name="Guan J."/>
            <person name="Zhang Y."/>
            <person name="Yu S."/>
            <person name="Liu X."/>
            <person name="Zhang Y."/>
            <person name="Hong G."/>
            <person name="Han B."/>
            <person name="Choisne N."/>
            <person name="Demange N."/>
            <person name="Orjeda G."/>
            <person name="Samain S."/>
            <person name="Cattolico L."/>
            <person name="Pelletier E."/>
            <person name="Couloux A."/>
            <person name="Segurens B."/>
            <person name="Wincker P."/>
            <person name="D'Hont A."/>
            <person name="Scarpelli C."/>
            <person name="Weissenbach J."/>
            <person name="Salanoubat M."/>
            <person name="Quetier F."/>
            <person name="Yu Y."/>
            <person name="Kim H.R."/>
            <person name="Rambo T."/>
            <person name="Currie J."/>
            <person name="Collura K."/>
            <person name="Luo M."/>
            <person name="Yang T."/>
            <person name="Ammiraju J.S.S."/>
            <person name="Engler F."/>
            <person name="Soderlund C."/>
            <person name="Wing R.A."/>
            <person name="Palmer L.E."/>
            <person name="de la Bastide M."/>
            <person name="Spiegel L."/>
            <person name="Nascimento L."/>
            <person name="Zutavern T."/>
            <person name="O'Shaughnessy A."/>
            <person name="Dike S."/>
            <person name="Dedhia N."/>
            <person name="Preston R."/>
            <person name="Balija V."/>
            <person name="McCombie W.R."/>
            <person name="Chow T."/>
            <person name="Chen H."/>
            <person name="Chung M."/>
            <person name="Chen C."/>
            <person name="Shaw J."/>
            <person name="Wu H."/>
            <person name="Hsiao K."/>
            <person name="Chao Y."/>
            <person name="Chu M."/>
            <person name="Cheng C."/>
            <person name="Hour A."/>
            <person name="Lee P."/>
            <person name="Lin S."/>
            <person name="Lin Y."/>
            <person name="Liou J."/>
            <person name="Liu S."/>
            <person name="Hsing Y."/>
            <person name="Raghuvanshi S."/>
            <person name="Mohanty A."/>
            <person name="Bharti A.K."/>
            <person name="Gaur A."/>
            <person name="Gupta V."/>
            <person name="Kumar D."/>
            <person name="Ravi V."/>
            <person name="Vij S."/>
            <person name="Kapur A."/>
            <person name="Khurana P."/>
            <person name="Khurana P."/>
            <person name="Khurana J.P."/>
            <person name="Tyagi A.K."/>
            <person name="Gaikwad K."/>
            <person name="Singh A."/>
            <person name="Dalal V."/>
            <person name="Srivastava S."/>
            <person name="Dixit A."/>
            <person name="Pal A.K."/>
            <person name="Ghazi I.A."/>
            <person name="Yadav M."/>
            <person name="Pandit A."/>
            <person name="Bhargava A."/>
            <person name="Sureshbabu K."/>
            <person name="Batra K."/>
            <person name="Sharma T.R."/>
            <person name="Mohapatra T."/>
            <person name="Singh N.K."/>
            <person name="Messing J."/>
            <person name="Nelson A.B."/>
            <person name="Fuks G."/>
            <person name="Kavchok S."/>
            <person name="Keizer G."/>
            <person name="Linton E."/>
            <person name="Llaca V."/>
            <person name="Song R."/>
            <person name="Tanyolac B."/>
            <person name="Young S."/>
            <person name="Ho-Il K."/>
            <person name="Hahn J.H."/>
            <person name="Sangsakoo G."/>
            <person name="Vanavichit A."/>
            <person name="de Mattos Luiz.A.T."/>
            <person name="Zimmer P.D."/>
            <person name="Malone G."/>
            <person name="Dellagostin O."/>
            <person name="de Oliveira A.C."/>
            <person name="Bevan M."/>
            <person name="Bancroft I."/>
            <person name="Minx P."/>
            <person name="Cordum H."/>
            <person name="Wilson R."/>
            <person name="Cheng Z."/>
            <person name="Jin W."/>
            <person name="Jiang J."/>
            <person name="Leong S.A."/>
            <person name="Iwama H."/>
            <person name="Gojobori T."/>
            <person name="Itoh T."/>
            <person name="Niimura Y."/>
            <person name="Fujii Y."/>
            <person name="Habara T."/>
            <person name="Sakai H."/>
            <person name="Sato Y."/>
            <person name="Wilson G."/>
            <person name="Kumar K."/>
            <person name="McCouch S."/>
            <person name="Juretic N."/>
            <person name="Hoen D."/>
            <person name="Wright S."/>
            <person name="Bruskiewich R."/>
            <person name="Bureau T."/>
            <person name="Miyao A."/>
            <person name="Hirochika H."/>
            <person name="Nishikawa T."/>
            <person name="Kadowaki K."/>
            <person name="Sugiura M."/>
            <person name="Burr B."/>
            <person name="Sasaki T."/>
        </authorList>
    </citation>
    <scope>NUCLEOTIDE SEQUENCE [LARGE SCALE GENOMIC DNA]</scope>
    <source>
        <strain evidence="5">cv. Nipponbare</strain>
    </source>
</reference>
<dbReference type="Gene3D" id="3.30.70.330">
    <property type="match status" value="1"/>
</dbReference>
<dbReference type="InterPro" id="IPR052462">
    <property type="entry name" value="SLIRP/GR-RBP-like"/>
</dbReference>
<dbReference type="SMART" id="SM00360">
    <property type="entry name" value="RRM"/>
    <property type="match status" value="1"/>
</dbReference>
<evidence type="ECO:0000256" key="1">
    <source>
        <dbReference type="ARBA" id="ARBA00022884"/>
    </source>
</evidence>
<evidence type="ECO:0000259" key="3">
    <source>
        <dbReference type="PROSITE" id="PS50102"/>
    </source>
</evidence>
<evidence type="ECO:0000256" key="2">
    <source>
        <dbReference type="PROSITE-ProRule" id="PRU00176"/>
    </source>
</evidence>
<evidence type="ECO:0000313" key="4">
    <source>
        <dbReference type="EMBL" id="AAN04953.1"/>
    </source>
</evidence>
<protein>
    <submittedName>
        <fullName evidence="4">RNA-binding protein</fullName>
    </submittedName>
</protein>
<dbReference type="AlphaFoldDB" id="Q8LLX3"/>
<gene>
    <name evidence="4" type="primary">OSJNAa0053D03.18</name>
</gene>
<keyword evidence="1 2" id="KW-0694">RNA-binding</keyword>
<dbReference type="PROSITE" id="PS50102">
    <property type="entry name" value="RRM"/>
    <property type="match status" value="1"/>
</dbReference>
<proteinExistence type="predicted"/>
<dbReference type="EMBL" id="AC131968">
    <property type="protein sequence ID" value="AAN04953.1"/>
    <property type="molecule type" value="Genomic_DNA"/>
</dbReference>
<dbReference type="Proteomes" id="UP000000763">
    <property type="component" value="Chromosome 10"/>
</dbReference>
<dbReference type="PANTHER" id="PTHR48027">
    <property type="entry name" value="HETEROGENEOUS NUCLEAR RIBONUCLEOPROTEIN 87F-RELATED"/>
    <property type="match status" value="1"/>
</dbReference>
<accession>Q8LLX3</accession>
<sequence length="147" mass="16311">MPLRRKILNLNPPTSPLPEQQSPQGFCHPNRRRLRFLQGILRYGLLAEGWEPRQAVRRLGLAAVPGGISYGTDDQSLKEAFANYGEVIEARVIVDRTTGRSRGFGFVTYTSTDEAAAAITGMDGKVCCANFVISIGLQFNFYLRFNA</sequence>